<proteinExistence type="predicted"/>
<evidence type="ECO:0000256" key="1">
    <source>
        <dbReference type="ARBA" id="ARBA00014108"/>
    </source>
</evidence>
<dbReference type="PANTHER" id="PTHR13042">
    <property type="entry name" value="UBIQUITIN-LIKE PROTEIN 5"/>
    <property type="match status" value="1"/>
</dbReference>
<keyword evidence="2" id="KW-0833">Ubl conjugation pathway</keyword>
<feature type="domain" description="Ubiquitin-like" evidence="3">
    <location>
        <begin position="2"/>
        <end position="74"/>
    </location>
</feature>
<accession>A0A6G1K555</accession>
<organism evidence="4 5">
    <name type="scientific">Pleomassaria siparia CBS 279.74</name>
    <dbReference type="NCBI Taxonomy" id="1314801"/>
    <lineage>
        <taxon>Eukaryota</taxon>
        <taxon>Fungi</taxon>
        <taxon>Dikarya</taxon>
        <taxon>Ascomycota</taxon>
        <taxon>Pezizomycotina</taxon>
        <taxon>Dothideomycetes</taxon>
        <taxon>Pleosporomycetidae</taxon>
        <taxon>Pleosporales</taxon>
        <taxon>Pleomassariaceae</taxon>
        <taxon>Pleomassaria</taxon>
    </lineage>
</organism>
<evidence type="ECO:0000313" key="4">
    <source>
        <dbReference type="EMBL" id="KAF2707890.1"/>
    </source>
</evidence>
<dbReference type="AlphaFoldDB" id="A0A6G1K555"/>
<dbReference type="Gene3D" id="3.10.20.90">
    <property type="entry name" value="Phosphatidylinositol 3-kinase Catalytic Subunit, Chain A, domain 1"/>
    <property type="match status" value="1"/>
</dbReference>
<name>A0A6G1K555_9PLEO</name>
<dbReference type="SMART" id="SM00213">
    <property type="entry name" value="UBQ"/>
    <property type="match status" value="1"/>
</dbReference>
<protein>
    <recommendedName>
        <fullName evidence="1">Ubiquitin-like modifier HUB1</fullName>
    </recommendedName>
</protein>
<dbReference type="Proteomes" id="UP000799428">
    <property type="component" value="Unassembled WGS sequence"/>
</dbReference>
<dbReference type="InterPro" id="IPR029071">
    <property type="entry name" value="Ubiquitin-like_domsf"/>
</dbReference>
<gene>
    <name evidence="4" type="ORF">K504DRAFT_383252</name>
</gene>
<evidence type="ECO:0000259" key="3">
    <source>
        <dbReference type="SMART" id="SM00213"/>
    </source>
</evidence>
<sequence length="77" mass="8394">MIMVTVNDRLGTKAQIPCLASDPVKVFKALVAAKIGRASHEIMLKRQGERPFKDHITLGDYGVSNGVQLDLELDTGD</sequence>
<evidence type="ECO:0000313" key="5">
    <source>
        <dbReference type="Proteomes" id="UP000799428"/>
    </source>
</evidence>
<dbReference type="InterPro" id="IPR000626">
    <property type="entry name" value="Ubiquitin-like_dom"/>
</dbReference>
<evidence type="ECO:0000256" key="2">
    <source>
        <dbReference type="ARBA" id="ARBA00022786"/>
    </source>
</evidence>
<dbReference type="OrthoDB" id="3881at2759"/>
<dbReference type="InterPro" id="IPR039732">
    <property type="entry name" value="Hub1/Ubl5"/>
</dbReference>
<reference evidence="4" key="1">
    <citation type="journal article" date="2020" name="Stud. Mycol.">
        <title>101 Dothideomycetes genomes: a test case for predicting lifestyles and emergence of pathogens.</title>
        <authorList>
            <person name="Haridas S."/>
            <person name="Albert R."/>
            <person name="Binder M."/>
            <person name="Bloem J."/>
            <person name="Labutti K."/>
            <person name="Salamov A."/>
            <person name="Andreopoulos B."/>
            <person name="Baker S."/>
            <person name="Barry K."/>
            <person name="Bills G."/>
            <person name="Bluhm B."/>
            <person name="Cannon C."/>
            <person name="Castanera R."/>
            <person name="Culley D."/>
            <person name="Daum C."/>
            <person name="Ezra D."/>
            <person name="Gonzalez J."/>
            <person name="Henrissat B."/>
            <person name="Kuo A."/>
            <person name="Liang C."/>
            <person name="Lipzen A."/>
            <person name="Lutzoni F."/>
            <person name="Magnuson J."/>
            <person name="Mondo S."/>
            <person name="Nolan M."/>
            <person name="Ohm R."/>
            <person name="Pangilinan J."/>
            <person name="Park H.-J."/>
            <person name="Ramirez L."/>
            <person name="Alfaro M."/>
            <person name="Sun H."/>
            <person name="Tritt A."/>
            <person name="Yoshinaga Y."/>
            <person name="Zwiers L.-H."/>
            <person name="Turgeon B."/>
            <person name="Goodwin S."/>
            <person name="Spatafora J."/>
            <person name="Crous P."/>
            <person name="Grigoriev I."/>
        </authorList>
    </citation>
    <scope>NUCLEOTIDE SEQUENCE</scope>
    <source>
        <strain evidence="4">CBS 279.74</strain>
    </source>
</reference>
<dbReference type="SUPFAM" id="SSF54236">
    <property type="entry name" value="Ubiquitin-like"/>
    <property type="match status" value="1"/>
</dbReference>
<keyword evidence="5" id="KW-1185">Reference proteome</keyword>
<dbReference type="EMBL" id="MU005773">
    <property type="protein sequence ID" value="KAF2707890.1"/>
    <property type="molecule type" value="Genomic_DNA"/>
</dbReference>